<gene>
    <name evidence="1" type="ORF">Goarm_022234</name>
</gene>
<comment type="caution">
    <text evidence="1">The sequence shown here is derived from an EMBL/GenBank/DDBJ whole genome shotgun (WGS) entry which is preliminary data.</text>
</comment>
<evidence type="ECO:0000313" key="1">
    <source>
        <dbReference type="EMBL" id="MBA0846037.1"/>
    </source>
</evidence>
<organism evidence="1 2">
    <name type="scientific">Gossypium armourianum</name>
    <dbReference type="NCBI Taxonomy" id="34283"/>
    <lineage>
        <taxon>Eukaryota</taxon>
        <taxon>Viridiplantae</taxon>
        <taxon>Streptophyta</taxon>
        <taxon>Embryophyta</taxon>
        <taxon>Tracheophyta</taxon>
        <taxon>Spermatophyta</taxon>
        <taxon>Magnoliopsida</taxon>
        <taxon>eudicotyledons</taxon>
        <taxon>Gunneridae</taxon>
        <taxon>Pentapetalae</taxon>
        <taxon>rosids</taxon>
        <taxon>malvids</taxon>
        <taxon>Malvales</taxon>
        <taxon>Malvaceae</taxon>
        <taxon>Malvoideae</taxon>
        <taxon>Gossypium</taxon>
    </lineage>
</organism>
<accession>A0A7J9KHS6</accession>
<keyword evidence="2" id="KW-1185">Reference proteome</keyword>
<evidence type="ECO:0000313" key="2">
    <source>
        <dbReference type="Proteomes" id="UP000593575"/>
    </source>
</evidence>
<proteinExistence type="predicted"/>
<dbReference type="Proteomes" id="UP000593575">
    <property type="component" value="Unassembled WGS sequence"/>
</dbReference>
<dbReference type="EMBL" id="JABFAE010419843">
    <property type="protein sequence ID" value="MBA0846037.1"/>
    <property type="molecule type" value="Genomic_DNA"/>
</dbReference>
<sequence length="17" mass="1916">MDLLLEIVLTNLRKTSG</sequence>
<name>A0A7J9KHS6_9ROSI</name>
<reference evidence="1 2" key="1">
    <citation type="journal article" date="2019" name="Genome Biol. Evol.">
        <title>Insights into the evolution of the New World diploid cottons (Gossypium, subgenus Houzingenia) based on genome sequencing.</title>
        <authorList>
            <person name="Grover C.E."/>
            <person name="Arick M.A. 2nd"/>
            <person name="Thrash A."/>
            <person name="Conover J.L."/>
            <person name="Sanders W.S."/>
            <person name="Peterson D.G."/>
            <person name="Frelichowski J.E."/>
            <person name="Scheffler J.A."/>
            <person name="Scheffler B.E."/>
            <person name="Wendel J.F."/>
        </authorList>
    </citation>
    <scope>NUCLEOTIDE SEQUENCE [LARGE SCALE GENOMIC DNA]</scope>
    <source>
        <strain evidence="1">6</strain>
        <tissue evidence="1">Leaf</tissue>
    </source>
</reference>
<dbReference type="AlphaFoldDB" id="A0A7J9KHS6"/>
<protein>
    <submittedName>
        <fullName evidence="1">Uncharacterized protein</fullName>
    </submittedName>
</protein>